<evidence type="ECO:0000313" key="2">
    <source>
        <dbReference type="EMBL" id="SFT74184.1"/>
    </source>
</evidence>
<keyword evidence="3" id="KW-1185">Reference proteome</keyword>
<dbReference type="Proteomes" id="UP000236454">
    <property type="component" value="Unassembled WGS sequence"/>
</dbReference>
<evidence type="ECO:0000313" key="3">
    <source>
        <dbReference type="Proteomes" id="UP000236454"/>
    </source>
</evidence>
<feature type="signal peptide" evidence="1">
    <location>
        <begin position="1"/>
        <end position="20"/>
    </location>
</feature>
<evidence type="ECO:0000256" key="1">
    <source>
        <dbReference type="SAM" id="SignalP"/>
    </source>
</evidence>
<dbReference type="AlphaFoldDB" id="A0A1I7AGX4"/>
<name>A0A1I7AGX4_9FLAO</name>
<sequence>MRFYLLVFALVTLQSVFGQVQDSTQTVKVFIDCPGCDKNYFRSNLPYATLVRDRYVADCHIQFFSQRTGSGGSKYEFHFIGLNKYSSIVDTIHFSVPNNTTAHELREKQLHYLKIGLVSFWIKNNTTDHIAVLLQNSPVKEEKPKDKWKNWVFSINTSIYTDGQASYTNFSNNNSISAERVREQDRIDVGGWYNYQRKKYILNDPDTIVYNIQKSNAVDLTYTRALGKKLSAGAFTNAGSSIYNNYDFYGTLKGALEYNIYDYAESNNKQIRLGYKLGPRFNDYIDTTVHNQIEELLWQQTLSTDMKFKKPWGNISYSVSWNNYMNDIQLNSLNNWVSLNIRVFKGLSWRMSGSFRIIKDQVNLERGEASYEEVLLQQTQLATAYNYWLSTGLSFTFGSIYNDVVNPRFGY</sequence>
<dbReference type="OrthoDB" id="1489343at2"/>
<accession>A0A1I7AGX4</accession>
<organism evidence="2 3">
    <name type="scientific">Lishizhenia tianjinensis</name>
    <dbReference type="NCBI Taxonomy" id="477690"/>
    <lineage>
        <taxon>Bacteria</taxon>
        <taxon>Pseudomonadati</taxon>
        <taxon>Bacteroidota</taxon>
        <taxon>Flavobacteriia</taxon>
        <taxon>Flavobacteriales</taxon>
        <taxon>Crocinitomicaceae</taxon>
        <taxon>Lishizhenia</taxon>
    </lineage>
</organism>
<reference evidence="2 3" key="1">
    <citation type="submission" date="2016-10" db="EMBL/GenBank/DDBJ databases">
        <authorList>
            <person name="de Groot N.N."/>
        </authorList>
    </citation>
    <scope>NUCLEOTIDE SEQUENCE [LARGE SCALE GENOMIC DNA]</scope>
    <source>
        <strain evidence="2 3">CGMCC 1.7005</strain>
    </source>
</reference>
<gene>
    <name evidence="2" type="ORF">SAMN05216474_2080</name>
</gene>
<feature type="chain" id="PRO_5014906217" description="Outer membrane protein beta-barrel family protein" evidence="1">
    <location>
        <begin position="21"/>
        <end position="411"/>
    </location>
</feature>
<protein>
    <recommendedName>
        <fullName evidence="4">Outer membrane protein beta-barrel family protein</fullName>
    </recommendedName>
</protein>
<dbReference type="RefSeq" id="WP_090249141.1">
    <property type="nucleotide sequence ID" value="NZ_FPAS01000003.1"/>
</dbReference>
<proteinExistence type="predicted"/>
<evidence type="ECO:0008006" key="4">
    <source>
        <dbReference type="Google" id="ProtNLM"/>
    </source>
</evidence>
<keyword evidence="1" id="KW-0732">Signal</keyword>
<dbReference type="EMBL" id="FPAS01000003">
    <property type="protein sequence ID" value="SFT74184.1"/>
    <property type="molecule type" value="Genomic_DNA"/>
</dbReference>